<dbReference type="InterPro" id="IPR037069">
    <property type="entry name" value="AcylCoA_DH/ox_N_sf"/>
</dbReference>
<reference evidence="8 9" key="1">
    <citation type="submission" date="2024-10" db="EMBL/GenBank/DDBJ databases">
        <authorList>
            <person name="Riesco R."/>
        </authorList>
    </citation>
    <scope>NUCLEOTIDE SEQUENCE [LARGE SCALE GENOMIC DNA]</scope>
    <source>
        <strain evidence="8 9">NCIMB 15449</strain>
    </source>
</reference>
<dbReference type="Pfam" id="PF02771">
    <property type="entry name" value="Acyl-CoA_dh_N"/>
    <property type="match status" value="1"/>
</dbReference>
<dbReference type="InterPro" id="IPR009100">
    <property type="entry name" value="AcylCoA_DH/oxidase_NM_dom_sf"/>
</dbReference>
<gene>
    <name evidence="8" type="ORF">ACHIPZ_01490</name>
</gene>
<evidence type="ECO:0000313" key="8">
    <source>
        <dbReference type="EMBL" id="MFH5206908.1"/>
    </source>
</evidence>
<protein>
    <submittedName>
        <fullName evidence="8">Acyl-CoA dehydrogenase family protein</fullName>
        <ecNumber evidence="8">1.-.-.-</ecNumber>
    </submittedName>
</protein>
<dbReference type="InterPro" id="IPR046373">
    <property type="entry name" value="Acyl-CoA_Oxase/DH_mid-dom_sf"/>
</dbReference>
<dbReference type="EMBL" id="JBIMSO010000005">
    <property type="protein sequence ID" value="MFH5206908.1"/>
    <property type="molecule type" value="Genomic_DNA"/>
</dbReference>
<feature type="domain" description="Acyl-CoA dehydrogenase/oxidase C-terminal" evidence="6">
    <location>
        <begin position="228"/>
        <end position="338"/>
    </location>
</feature>
<evidence type="ECO:0000259" key="6">
    <source>
        <dbReference type="Pfam" id="PF00441"/>
    </source>
</evidence>
<sequence length="362" mass="37697">MSPPTDEQLTLAATVRAVVAKHAGPTAVRASASSERGYDEKLWALLCNQIGVAALAVPEEYGGIGAGLVEANLVLTELGRALVPSPMLGSAVLAAHVLLESKDADACARLLPGIADGTTVAAFCWADASGWSTPGPLVESDGTLSGTAHYVLDGKSADVLIVAARASPGVTLFEVDPGQDGVVRRTSPGMDPTRPLTVVEFSEVDARPIAAADADRTLARVRDIACAALAAEQVGAAQGCLELTVDYTKSRVQFGRPIGSFQALKHRMADMYALVETARSAADAASASLDPADCAVAKVYCSEAFSHVAAEAIQLHGGIAITWEHDAQLYFKRAHGSSQLFGQPDEYVERFAAVQLAEQALT</sequence>
<evidence type="ECO:0000256" key="2">
    <source>
        <dbReference type="ARBA" id="ARBA00009347"/>
    </source>
</evidence>
<evidence type="ECO:0000256" key="3">
    <source>
        <dbReference type="ARBA" id="ARBA00022630"/>
    </source>
</evidence>
<evidence type="ECO:0000256" key="1">
    <source>
        <dbReference type="ARBA" id="ARBA00001974"/>
    </source>
</evidence>
<evidence type="ECO:0000313" key="9">
    <source>
        <dbReference type="Proteomes" id="UP001609175"/>
    </source>
</evidence>
<comment type="caution">
    <text evidence="8">The sequence shown here is derived from an EMBL/GenBank/DDBJ whole genome shotgun (WGS) entry which is preliminary data.</text>
</comment>
<evidence type="ECO:0000259" key="7">
    <source>
        <dbReference type="Pfam" id="PF02771"/>
    </source>
</evidence>
<dbReference type="Proteomes" id="UP001609175">
    <property type="component" value="Unassembled WGS sequence"/>
</dbReference>
<dbReference type="SUPFAM" id="SSF47203">
    <property type="entry name" value="Acyl-CoA dehydrogenase C-terminal domain-like"/>
    <property type="match status" value="1"/>
</dbReference>
<organism evidence="8 9">
    <name type="scientific">Antrihabitans spumae</name>
    <dbReference type="NCBI Taxonomy" id="3373370"/>
    <lineage>
        <taxon>Bacteria</taxon>
        <taxon>Bacillati</taxon>
        <taxon>Actinomycetota</taxon>
        <taxon>Actinomycetes</taxon>
        <taxon>Mycobacteriales</taxon>
        <taxon>Nocardiaceae</taxon>
        <taxon>Antrihabitans</taxon>
    </lineage>
</organism>
<dbReference type="InterPro" id="IPR036250">
    <property type="entry name" value="AcylCo_DH-like_C"/>
</dbReference>
<dbReference type="Gene3D" id="1.10.540.10">
    <property type="entry name" value="Acyl-CoA dehydrogenase/oxidase, N-terminal domain"/>
    <property type="match status" value="1"/>
</dbReference>
<keyword evidence="3" id="KW-0285">Flavoprotein</keyword>
<accession>A0ABW7JG11</accession>
<dbReference type="Gene3D" id="2.40.110.10">
    <property type="entry name" value="Butyryl-CoA Dehydrogenase, subunit A, domain 2"/>
    <property type="match status" value="1"/>
</dbReference>
<dbReference type="GO" id="GO:0016491">
    <property type="term" value="F:oxidoreductase activity"/>
    <property type="evidence" value="ECO:0007669"/>
    <property type="project" value="UniProtKB-KW"/>
</dbReference>
<evidence type="ECO:0000256" key="4">
    <source>
        <dbReference type="ARBA" id="ARBA00022827"/>
    </source>
</evidence>
<evidence type="ECO:0000256" key="5">
    <source>
        <dbReference type="ARBA" id="ARBA00023002"/>
    </source>
</evidence>
<dbReference type="PANTHER" id="PTHR43884">
    <property type="entry name" value="ACYL-COA DEHYDROGENASE"/>
    <property type="match status" value="1"/>
</dbReference>
<dbReference type="EC" id="1.-.-.-" evidence="8"/>
<dbReference type="Pfam" id="PF00441">
    <property type="entry name" value="Acyl-CoA_dh_1"/>
    <property type="match status" value="1"/>
</dbReference>
<dbReference type="InterPro" id="IPR009075">
    <property type="entry name" value="AcylCo_DH/oxidase_C"/>
</dbReference>
<dbReference type="RefSeq" id="WP_395112318.1">
    <property type="nucleotide sequence ID" value="NZ_JBIMSO010000005.1"/>
</dbReference>
<dbReference type="SUPFAM" id="SSF56645">
    <property type="entry name" value="Acyl-CoA dehydrogenase NM domain-like"/>
    <property type="match status" value="1"/>
</dbReference>
<keyword evidence="5 8" id="KW-0560">Oxidoreductase</keyword>
<keyword evidence="4" id="KW-0274">FAD</keyword>
<proteinExistence type="inferred from homology"/>
<feature type="domain" description="Acyl-CoA dehydrogenase/oxidase N-terminal" evidence="7">
    <location>
        <begin position="5"/>
        <end position="117"/>
    </location>
</feature>
<dbReference type="InterPro" id="IPR013786">
    <property type="entry name" value="AcylCoA_DH/ox_N"/>
</dbReference>
<dbReference type="PANTHER" id="PTHR43884:SF20">
    <property type="entry name" value="ACYL-COA DEHYDROGENASE FADE28"/>
    <property type="match status" value="1"/>
</dbReference>
<comment type="cofactor">
    <cofactor evidence="1">
        <name>FAD</name>
        <dbReference type="ChEBI" id="CHEBI:57692"/>
    </cofactor>
</comment>
<comment type="similarity">
    <text evidence="2">Belongs to the acyl-CoA dehydrogenase family.</text>
</comment>
<name>A0ABW7JG11_9NOCA</name>
<dbReference type="Gene3D" id="1.20.140.10">
    <property type="entry name" value="Butyryl-CoA Dehydrogenase, subunit A, domain 3"/>
    <property type="match status" value="1"/>
</dbReference>